<dbReference type="GO" id="GO:0003677">
    <property type="term" value="F:DNA binding"/>
    <property type="evidence" value="ECO:0007669"/>
    <property type="project" value="UniProtKB-KW"/>
</dbReference>
<dbReference type="Gene3D" id="3.30.450.20">
    <property type="entry name" value="PAS domain"/>
    <property type="match status" value="3"/>
</dbReference>
<dbReference type="SMART" id="SM00091">
    <property type="entry name" value="PAS"/>
    <property type="match status" value="3"/>
</dbReference>
<dbReference type="InterPro" id="IPR001610">
    <property type="entry name" value="PAC"/>
</dbReference>
<dbReference type="InterPro" id="IPR035965">
    <property type="entry name" value="PAS-like_dom_sf"/>
</dbReference>
<evidence type="ECO:0000256" key="1">
    <source>
        <dbReference type="ARBA" id="ARBA00023125"/>
    </source>
</evidence>
<dbReference type="Pfam" id="PF08448">
    <property type="entry name" value="PAS_4"/>
    <property type="match status" value="1"/>
</dbReference>
<proteinExistence type="predicted"/>
<dbReference type="GO" id="GO:0006355">
    <property type="term" value="P:regulation of DNA-templated transcription"/>
    <property type="evidence" value="ECO:0007669"/>
    <property type="project" value="InterPro"/>
</dbReference>
<accession>A0A512DU83</accession>
<dbReference type="NCBIfam" id="TIGR00229">
    <property type="entry name" value="sensory_box"/>
    <property type="match status" value="2"/>
</dbReference>
<dbReference type="PROSITE" id="PS50043">
    <property type="entry name" value="HTH_LUXR_2"/>
    <property type="match status" value="1"/>
</dbReference>
<name>A0A512DU83_9PROT</name>
<keyword evidence="5" id="KW-1185">Reference proteome</keyword>
<feature type="domain" description="PAS" evidence="3">
    <location>
        <begin position="11"/>
        <end position="89"/>
    </location>
</feature>
<reference evidence="4 5" key="1">
    <citation type="submission" date="2019-07" db="EMBL/GenBank/DDBJ databases">
        <title>Whole genome shotgun sequence of Skermanella aerolata NBRC 106429.</title>
        <authorList>
            <person name="Hosoyama A."/>
            <person name="Uohara A."/>
            <person name="Ohji S."/>
            <person name="Ichikawa N."/>
        </authorList>
    </citation>
    <scope>NUCLEOTIDE SEQUENCE [LARGE SCALE GENOMIC DNA]</scope>
    <source>
        <strain evidence="4 5">NBRC 106429</strain>
    </source>
</reference>
<dbReference type="InterPro" id="IPR039420">
    <property type="entry name" value="WalR-like"/>
</dbReference>
<dbReference type="Pfam" id="PF00196">
    <property type="entry name" value="GerE"/>
    <property type="match status" value="1"/>
</dbReference>
<protein>
    <submittedName>
        <fullName evidence="4">Transcriptional regulator</fullName>
    </submittedName>
</protein>
<dbReference type="EMBL" id="BJYZ01000018">
    <property type="protein sequence ID" value="GEO39790.1"/>
    <property type="molecule type" value="Genomic_DNA"/>
</dbReference>
<sequence>MTTLIPQRTAEQRHLREIIAGLTEGVILVSPDRSIVWANDAALAMHGVERIEDLGSTVDDYQRRFELRYRNNHKVTGEDHPMNRTLSGETLADVVVEVIPKGMVEPQWIHRIRSLILSDASDQPEFLVLVLHDATERFEAEERFETTFRANPAPAIITRISDLRYVKVNTGFLEMTGYTREDVIGRSVYEIDILDRAEKKEQAIERLNEWRTIPQMEAVLKGPDGAAKPVVVAGQPIEIGDERCMLFTFMDLEPRKKAEDALRQSEERFSKAFRLAPVPTMISALDSFQILDVNDAFVAATGYTAEQVVARTAPEIGLWASADLRAKFEHELRQTGTVRSFESQLCTREGATLDCIVSADTVTIQGRACILSAMQDITARKRSETELIEAIEAVMQDTSWFSRTVIDKLANLRNPNRSHTSSHIADLTARERDVLALICKGLADKEIAGRLDLSNSTVRNCVSSIYRKIDVKRRSAAVIWAHEHGFTADGALPEQPDRRS</sequence>
<comment type="caution">
    <text evidence="4">The sequence shown here is derived from an EMBL/GenBank/DDBJ whole genome shotgun (WGS) entry which is preliminary data.</text>
</comment>
<feature type="domain" description="HTH luxR-type" evidence="2">
    <location>
        <begin position="420"/>
        <end position="485"/>
    </location>
</feature>
<dbReference type="InterPro" id="IPR000014">
    <property type="entry name" value="PAS"/>
</dbReference>
<dbReference type="Pfam" id="PF13426">
    <property type="entry name" value="PAS_9"/>
    <property type="match status" value="2"/>
</dbReference>
<dbReference type="InterPro" id="IPR016032">
    <property type="entry name" value="Sig_transdc_resp-reg_C-effctor"/>
</dbReference>
<dbReference type="SUPFAM" id="SSF46894">
    <property type="entry name" value="C-terminal effector domain of the bipartite response regulators"/>
    <property type="match status" value="1"/>
</dbReference>
<dbReference type="PRINTS" id="PR00038">
    <property type="entry name" value="HTHLUXR"/>
</dbReference>
<dbReference type="InterPro" id="IPR000792">
    <property type="entry name" value="Tscrpt_reg_LuxR_C"/>
</dbReference>
<dbReference type="InterPro" id="IPR013656">
    <property type="entry name" value="PAS_4"/>
</dbReference>
<organism evidence="4 5">
    <name type="scientific">Skermanella aerolata</name>
    <dbReference type="NCBI Taxonomy" id="393310"/>
    <lineage>
        <taxon>Bacteria</taxon>
        <taxon>Pseudomonadati</taxon>
        <taxon>Pseudomonadota</taxon>
        <taxon>Alphaproteobacteria</taxon>
        <taxon>Rhodospirillales</taxon>
        <taxon>Azospirillaceae</taxon>
        <taxon>Skermanella</taxon>
    </lineage>
</organism>
<dbReference type="SUPFAM" id="SSF55785">
    <property type="entry name" value="PYP-like sensor domain (PAS domain)"/>
    <property type="match status" value="3"/>
</dbReference>
<dbReference type="PROSITE" id="PS50112">
    <property type="entry name" value="PAS"/>
    <property type="match status" value="3"/>
</dbReference>
<dbReference type="Gene3D" id="1.10.10.10">
    <property type="entry name" value="Winged helix-like DNA-binding domain superfamily/Winged helix DNA-binding domain"/>
    <property type="match status" value="1"/>
</dbReference>
<dbReference type="SMART" id="SM00421">
    <property type="entry name" value="HTH_LUXR"/>
    <property type="match status" value="1"/>
</dbReference>
<dbReference type="SMART" id="SM00086">
    <property type="entry name" value="PAC"/>
    <property type="match status" value="3"/>
</dbReference>
<gene>
    <name evidence="4" type="ORF">SAE02_39380</name>
</gene>
<evidence type="ECO:0000313" key="4">
    <source>
        <dbReference type="EMBL" id="GEO39790.1"/>
    </source>
</evidence>
<dbReference type="InterPro" id="IPR036388">
    <property type="entry name" value="WH-like_DNA-bd_sf"/>
</dbReference>
<dbReference type="Proteomes" id="UP000321523">
    <property type="component" value="Unassembled WGS sequence"/>
</dbReference>
<feature type="domain" description="PAS" evidence="3">
    <location>
        <begin position="140"/>
        <end position="191"/>
    </location>
</feature>
<keyword evidence="1" id="KW-0238">DNA-binding</keyword>
<dbReference type="PANTHER" id="PTHR43214">
    <property type="entry name" value="TWO-COMPONENT RESPONSE REGULATOR"/>
    <property type="match status" value="1"/>
</dbReference>
<dbReference type="CDD" id="cd00130">
    <property type="entry name" value="PAS"/>
    <property type="match status" value="1"/>
</dbReference>
<dbReference type="OrthoDB" id="434992at2"/>
<dbReference type="CDD" id="cd06170">
    <property type="entry name" value="LuxR_C_like"/>
    <property type="match status" value="1"/>
</dbReference>
<dbReference type="PANTHER" id="PTHR43214:SF38">
    <property type="entry name" value="NITRATE_NITRITE RESPONSE REGULATOR PROTEIN NARL"/>
    <property type="match status" value="1"/>
</dbReference>
<feature type="domain" description="PAS" evidence="3">
    <location>
        <begin position="265"/>
        <end position="312"/>
    </location>
</feature>
<evidence type="ECO:0000313" key="5">
    <source>
        <dbReference type="Proteomes" id="UP000321523"/>
    </source>
</evidence>
<evidence type="ECO:0000259" key="2">
    <source>
        <dbReference type="PROSITE" id="PS50043"/>
    </source>
</evidence>
<dbReference type="RefSeq" id="WP_044430344.1">
    <property type="nucleotide sequence ID" value="NZ_BJYZ01000018.1"/>
</dbReference>
<evidence type="ECO:0000259" key="3">
    <source>
        <dbReference type="PROSITE" id="PS50112"/>
    </source>
</evidence>
<dbReference type="AlphaFoldDB" id="A0A512DU83"/>